<accession>A0A3R9NNJ8</accession>
<comment type="caution">
    <text evidence="2">The sequence shown here is derived from an EMBL/GenBank/DDBJ whole genome shotgun (WGS) entry which is preliminary data.</text>
</comment>
<dbReference type="Proteomes" id="UP000273500">
    <property type="component" value="Unassembled WGS sequence"/>
</dbReference>
<dbReference type="RefSeq" id="WP_125417621.1">
    <property type="nucleotide sequence ID" value="NZ_RWIT01000001.1"/>
</dbReference>
<evidence type="ECO:0000313" key="3">
    <source>
        <dbReference type="Proteomes" id="UP000273500"/>
    </source>
</evidence>
<gene>
    <name evidence="2" type="ORF">EI291_02175</name>
</gene>
<name>A0A3R9NNJ8_9BACT</name>
<sequence length="264" mass="29601">MEKSEDKKKDKLLYVNKLSQKNRQKVLFEAFIDYPTGFGYRDRIRDMAVRANVKPAIIFQHARRHDWENTLAQVLEAQKQEEAFAQALDSANPLEREIPLSTIANKVKGLSWLLLTTARTYVQATAYMIQYYAARIARVASEAGGFHLLSSEELAEVKGYQIQLQQQAKQLEPYMKPGAITALLSSINFSQQIPDDSSERDTTAFTIASLTAKMRELGMLSAFDNPSRAVQGFTDEPLPILSGHVNQDNNSPISFQDGTTPGLI</sequence>
<protein>
    <submittedName>
        <fullName evidence="2">Uncharacterized protein</fullName>
    </submittedName>
</protein>
<dbReference type="AlphaFoldDB" id="A0A3R9NNJ8"/>
<feature type="compositionally biased region" description="Polar residues" evidence="1">
    <location>
        <begin position="244"/>
        <end position="264"/>
    </location>
</feature>
<evidence type="ECO:0000256" key="1">
    <source>
        <dbReference type="SAM" id="MobiDB-lite"/>
    </source>
</evidence>
<feature type="region of interest" description="Disordered" evidence="1">
    <location>
        <begin position="241"/>
        <end position="264"/>
    </location>
</feature>
<reference evidence="2 3" key="1">
    <citation type="submission" date="2018-12" db="EMBL/GenBank/DDBJ databases">
        <authorList>
            <person name="Feng G."/>
            <person name="Zhu H."/>
        </authorList>
    </citation>
    <scope>NUCLEOTIDE SEQUENCE [LARGE SCALE GENOMIC DNA]</scope>
    <source>
        <strain evidence="2 3">KCTC 12533</strain>
    </source>
</reference>
<keyword evidence="3" id="KW-1185">Reference proteome</keyword>
<proteinExistence type="predicted"/>
<dbReference type="OrthoDB" id="9843647at2"/>
<evidence type="ECO:0000313" key="2">
    <source>
        <dbReference type="EMBL" id="RSK51144.1"/>
    </source>
</evidence>
<organism evidence="2 3">
    <name type="scientific">Hymenobacter rigui</name>
    <dbReference type="NCBI Taxonomy" id="334424"/>
    <lineage>
        <taxon>Bacteria</taxon>
        <taxon>Pseudomonadati</taxon>
        <taxon>Bacteroidota</taxon>
        <taxon>Cytophagia</taxon>
        <taxon>Cytophagales</taxon>
        <taxon>Hymenobacteraceae</taxon>
        <taxon>Hymenobacter</taxon>
    </lineage>
</organism>
<dbReference type="EMBL" id="RWIT01000001">
    <property type="protein sequence ID" value="RSK51144.1"/>
    <property type="molecule type" value="Genomic_DNA"/>
</dbReference>